<protein>
    <recommendedName>
        <fullName evidence="4">Sulfotransferase</fullName>
    </recommendedName>
</protein>
<evidence type="ECO:0008006" key="4">
    <source>
        <dbReference type="Google" id="ProtNLM"/>
    </source>
</evidence>
<accession>A0AAV3U1L0</accession>
<dbReference type="AlphaFoldDB" id="A0AAV3U1L0"/>
<dbReference type="Gene3D" id="3.40.50.300">
    <property type="entry name" value="P-loop containing nucleotide triphosphate hydrolases"/>
    <property type="match status" value="2"/>
</dbReference>
<gene>
    <name evidence="2" type="ORF">GCM10025791_17740</name>
</gene>
<sequence>MIGQLDKTYLTYSKRSVAHRLVSYFLFEGRPHTTKGQWINPFVNAFLRTLALVPGEPIPDRPIYITGLGRSGTTILGKVLSLHEQVGFLNEPKMMWAIADPKTDVCGDYVQQGGRFLLSGSDVPEGAPSKVQRILARYASLTGVERPLDKYPEFIFRVDYLKQVLPNAKVVFISRNGCDAVASVAHWSQDKGVNVGERTDDWWGRGDVKWTYLCEQIISQQPEYAAVANVDLKTMDHTNRAALEWIITMRQGLVAKAQMPDDIYHIKYEELVKAPKEQMIRLLEACELPMSDDVLTYAKDVLYDRPRKDKPELMPDISKLFDETMSQLGY</sequence>
<dbReference type="SUPFAM" id="SSF52540">
    <property type="entry name" value="P-loop containing nucleoside triphosphate hydrolases"/>
    <property type="match status" value="1"/>
</dbReference>
<keyword evidence="3" id="KW-1185">Reference proteome</keyword>
<dbReference type="EMBL" id="BAABLX010000009">
    <property type="protein sequence ID" value="GAA4939899.1"/>
    <property type="molecule type" value="Genomic_DNA"/>
</dbReference>
<organism evidence="2 3">
    <name type="scientific">Halioxenophilus aromaticivorans</name>
    <dbReference type="NCBI Taxonomy" id="1306992"/>
    <lineage>
        <taxon>Bacteria</taxon>
        <taxon>Pseudomonadati</taxon>
        <taxon>Pseudomonadota</taxon>
        <taxon>Gammaproteobacteria</taxon>
        <taxon>Alteromonadales</taxon>
        <taxon>Alteromonadaceae</taxon>
        <taxon>Halioxenophilus</taxon>
    </lineage>
</organism>
<comment type="caution">
    <text evidence="2">The sequence shown here is derived from an EMBL/GenBank/DDBJ whole genome shotgun (WGS) entry which is preliminary data.</text>
</comment>
<dbReference type="PANTHER" id="PTHR12788">
    <property type="entry name" value="PROTEIN-TYROSINE SULFOTRANSFERASE 2"/>
    <property type="match status" value="1"/>
</dbReference>
<dbReference type="PANTHER" id="PTHR12788:SF10">
    <property type="entry name" value="PROTEIN-TYROSINE SULFOTRANSFERASE"/>
    <property type="match status" value="1"/>
</dbReference>
<dbReference type="Pfam" id="PF13469">
    <property type="entry name" value="Sulfotransfer_3"/>
    <property type="match status" value="2"/>
</dbReference>
<evidence type="ECO:0000256" key="1">
    <source>
        <dbReference type="ARBA" id="ARBA00022679"/>
    </source>
</evidence>
<keyword evidence="1" id="KW-0808">Transferase</keyword>
<name>A0AAV3U1L0_9ALTE</name>
<evidence type="ECO:0000313" key="2">
    <source>
        <dbReference type="EMBL" id="GAA4939899.1"/>
    </source>
</evidence>
<dbReference type="InterPro" id="IPR027417">
    <property type="entry name" value="P-loop_NTPase"/>
</dbReference>
<dbReference type="GO" id="GO:0008476">
    <property type="term" value="F:protein-tyrosine sulfotransferase activity"/>
    <property type="evidence" value="ECO:0007669"/>
    <property type="project" value="InterPro"/>
</dbReference>
<dbReference type="RefSeq" id="WP_345420307.1">
    <property type="nucleotide sequence ID" value="NZ_AP031496.1"/>
</dbReference>
<evidence type="ECO:0000313" key="3">
    <source>
        <dbReference type="Proteomes" id="UP001409585"/>
    </source>
</evidence>
<proteinExistence type="predicted"/>
<reference evidence="3" key="1">
    <citation type="journal article" date="2019" name="Int. J. Syst. Evol. Microbiol.">
        <title>The Global Catalogue of Microorganisms (GCM) 10K type strain sequencing project: providing services to taxonomists for standard genome sequencing and annotation.</title>
        <authorList>
            <consortium name="The Broad Institute Genomics Platform"/>
            <consortium name="The Broad Institute Genome Sequencing Center for Infectious Disease"/>
            <person name="Wu L."/>
            <person name="Ma J."/>
        </authorList>
    </citation>
    <scope>NUCLEOTIDE SEQUENCE [LARGE SCALE GENOMIC DNA]</scope>
    <source>
        <strain evidence="3">JCM 19134</strain>
    </source>
</reference>
<dbReference type="Proteomes" id="UP001409585">
    <property type="component" value="Unassembled WGS sequence"/>
</dbReference>
<dbReference type="InterPro" id="IPR026634">
    <property type="entry name" value="TPST-like"/>
</dbReference>